<dbReference type="Proteomes" id="UP000019678">
    <property type="component" value="Unassembled WGS sequence"/>
</dbReference>
<dbReference type="STRING" id="1192034.CAP_2325"/>
<keyword evidence="3" id="KW-1185">Reference proteome</keyword>
<evidence type="ECO:0008006" key="4">
    <source>
        <dbReference type="Google" id="ProtNLM"/>
    </source>
</evidence>
<feature type="transmembrane region" description="Helical" evidence="1">
    <location>
        <begin position="15"/>
        <end position="38"/>
    </location>
</feature>
<keyword evidence="1" id="KW-0472">Membrane</keyword>
<evidence type="ECO:0000256" key="1">
    <source>
        <dbReference type="SAM" id="Phobius"/>
    </source>
</evidence>
<comment type="caution">
    <text evidence="2">The sequence shown here is derived from an EMBL/GenBank/DDBJ whole genome shotgun (WGS) entry which is preliminary data.</text>
</comment>
<proteinExistence type="predicted"/>
<keyword evidence="1" id="KW-1133">Transmembrane helix</keyword>
<feature type="transmembrane region" description="Helical" evidence="1">
    <location>
        <begin position="207"/>
        <end position="226"/>
    </location>
</feature>
<dbReference type="AlphaFoldDB" id="A0A017TBE0"/>
<dbReference type="RefSeq" id="WP_044240761.1">
    <property type="nucleotide sequence ID" value="NZ_ASRX01000018.1"/>
</dbReference>
<evidence type="ECO:0000313" key="3">
    <source>
        <dbReference type="Proteomes" id="UP000019678"/>
    </source>
</evidence>
<sequence length="374" mass="41407">MPDVSQWSPFSADTLVVYGLTGVVLGGTVLFAIARWFAHRRAEARARAAESSLPPLDPGPISLYGIVETDDDTPALTLTLRETGREWKNKAWEYEWKEDSRDLVTHPFTLRLSSGDAVRVLPDERVIYSDALEVRRFEGTQRERVATLVTGELARVDGVLSTRQPGRNEGVYRGGSPSIPLVRAGLTEALRVTVGGRGKSHGHWARWYGVAALALSAAFAVLHLGFLRTYHALTFTGRAIEAEVIRTDVSYRAHEGPGHTRHDATIRYRDVDGAEHTAVVEISPSAYQSSIDGELRTLPLVFMPDDPSLFTVGSRPMLNVPLAFAAVMMSAAMLVMFWLGRERAKPWYEQRRVVESGKGRLTTSMLREKPAIVL</sequence>
<feature type="transmembrane region" description="Helical" evidence="1">
    <location>
        <begin position="318"/>
        <end position="339"/>
    </location>
</feature>
<gene>
    <name evidence="2" type="ORF">CAP_2325</name>
</gene>
<dbReference type="EMBL" id="ASRX01000018">
    <property type="protein sequence ID" value="EYF06135.1"/>
    <property type="molecule type" value="Genomic_DNA"/>
</dbReference>
<reference evidence="2 3" key="1">
    <citation type="submission" date="2013-05" db="EMBL/GenBank/DDBJ databases">
        <title>Genome assembly of Chondromyces apiculatus DSM 436.</title>
        <authorList>
            <person name="Sharma G."/>
            <person name="Khatri I."/>
            <person name="Kaur C."/>
            <person name="Mayilraj S."/>
            <person name="Subramanian S."/>
        </authorList>
    </citation>
    <scope>NUCLEOTIDE SEQUENCE [LARGE SCALE GENOMIC DNA]</scope>
    <source>
        <strain evidence="2 3">DSM 436</strain>
    </source>
</reference>
<accession>A0A017TBE0</accession>
<organism evidence="2 3">
    <name type="scientific">Chondromyces apiculatus DSM 436</name>
    <dbReference type="NCBI Taxonomy" id="1192034"/>
    <lineage>
        <taxon>Bacteria</taxon>
        <taxon>Pseudomonadati</taxon>
        <taxon>Myxococcota</taxon>
        <taxon>Polyangia</taxon>
        <taxon>Polyangiales</taxon>
        <taxon>Polyangiaceae</taxon>
        <taxon>Chondromyces</taxon>
    </lineage>
</organism>
<keyword evidence="1" id="KW-0812">Transmembrane</keyword>
<name>A0A017TBE0_9BACT</name>
<evidence type="ECO:0000313" key="2">
    <source>
        <dbReference type="EMBL" id="EYF06135.1"/>
    </source>
</evidence>
<protein>
    <recommendedName>
        <fullName evidence="4">DUF3592 domain-containing protein</fullName>
    </recommendedName>
</protein>